<dbReference type="RefSeq" id="WP_042232078.1">
    <property type="nucleotide sequence ID" value="NZ_CP026520.1"/>
</dbReference>
<reference evidence="3 6" key="2">
    <citation type="submission" date="2022-05" db="EMBL/GenBank/DDBJ databases">
        <title>Genome Sequencing of Bee-Associated Microbes.</title>
        <authorList>
            <person name="Dunlap C."/>
        </authorList>
    </citation>
    <scope>NUCLEOTIDE SEQUENCE [LARGE SCALE GENOMIC DNA]</scope>
    <source>
        <strain evidence="3 6">NRRL B-23120</strain>
    </source>
</reference>
<dbReference type="CDD" id="cd00198">
    <property type="entry name" value="vWFA"/>
    <property type="match status" value="1"/>
</dbReference>
<feature type="transmembrane region" description="Helical" evidence="1">
    <location>
        <begin position="525"/>
        <end position="550"/>
    </location>
</feature>
<gene>
    <name evidence="3" type="ORF">M5X16_24445</name>
    <name evidence="4" type="ORF">PC41400_04125</name>
</gene>
<dbReference type="PANTHER" id="PTHR10579">
    <property type="entry name" value="CALCIUM-ACTIVATED CHLORIDE CHANNEL REGULATOR"/>
    <property type="match status" value="1"/>
</dbReference>
<name>A0A410WR63_9BACL</name>
<evidence type="ECO:0000313" key="5">
    <source>
        <dbReference type="Proteomes" id="UP000288943"/>
    </source>
</evidence>
<reference evidence="4 5" key="1">
    <citation type="submission" date="2018-01" db="EMBL/GenBank/DDBJ databases">
        <title>The whole genome sequencing and assembly of Paenibacillus chitinolyticus KCCM 41400 strain.</title>
        <authorList>
            <person name="Kim J.-Y."/>
            <person name="Park M.-K."/>
            <person name="Lee Y.-J."/>
            <person name="Yi H."/>
            <person name="Bahn Y.-S."/>
            <person name="Kim J.F."/>
            <person name="Lee D.-W."/>
        </authorList>
    </citation>
    <scope>NUCLEOTIDE SEQUENCE [LARGE SCALE GENOMIC DNA]</scope>
    <source>
        <strain evidence="4 5">KCCM 41400</strain>
    </source>
</reference>
<sequence length="684" mass="74621">MSLVRKLIHSKNWLQAALLVSLVAGLLIYPRPLSAAKVETSQGLDAMFVLDTSFSMNETDKDGIAAEVVKMFMDLEGTGQSRVGYVAYNDKIVSSLPLSDLGSSDRSNAWKSTLDGIKRRGYSDMGLGLRKAAELMETGYDPARKPFLILLSDGGTDFGKHAGGRNADISGRDVEDSIGIARKLGIPIYTVGLNRDGSARKSELENIAAETGGTSFMAGSADDLPEIFNLIFAKQLQSSLVSVSAVSATGELQEVTVPVANSSISEANLILLSPNPLTEAQVYSTSKNVRLYKSDNYTLLKVIEPQKGSMRVIFRGKPGDLVKVNLLAGYKLQAGVELPEEAQKGVASPFTARLYHPDGKPLGDSDLYGSMKTELVVTNPQKKTEERFPLKQEGNGFELAHIFPATGTYPWKIVMTAPDFYRETKPAELKVLNTPPEAKPGTIKISREDGEQKIDLGEYFHDANGDKLTYSVTADGGRNSVEAKFQDGFLLLNPLNTGDSELRVTATDEEGASAMAILAVTVVSIWTLITKILLGVTAAAALGAILYFTLRPKPKFSGRLEGYFLQTASGNDIPVKYWPLTSFDTRSISLQDLFRSLNVNESLPEADRIFFKARKDGSLLFRHSTRCAVQKGASPLGKKQKDKLEYGDKLYITFEDGVTEIELRYKAVKASYQPQTQEAQTVRT</sequence>
<keyword evidence="1" id="KW-0472">Membrane</keyword>
<organism evidence="4 5">
    <name type="scientific">Paenibacillus chitinolyticus</name>
    <dbReference type="NCBI Taxonomy" id="79263"/>
    <lineage>
        <taxon>Bacteria</taxon>
        <taxon>Bacillati</taxon>
        <taxon>Bacillota</taxon>
        <taxon>Bacilli</taxon>
        <taxon>Bacillales</taxon>
        <taxon>Paenibacillaceae</taxon>
        <taxon>Paenibacillus</taxon>
    </lineage>
</organism>
<feature type="domain" description="VWFA" evidence="2">
    <location>
        <begin position="45"/>
        <end position="231"/>
    </location>
</feature>
<dbReference type="SMART" id="SM00327">
    <property type="entry name" value="VWA"/>
    <property type="match status" value="1"/>
</dbReference>
<dbReference type="InterPro" id="IPR051266">
    <property type="entry name" value="CLCR"/>
</dbReference>
<dbReference type="InterPro" id="IPR002035">
    <property type="entry name" value="VWF_A"/>
</dbReference>
<dbReference type="PANTHER" id="PTHR10579:SF43">
    <property type="entry name" value="ZINC FINGER (C3HC4-TYPE RING FINGER) FAMILY PROTEIN"/>
    <property type="match status" value="1"/>
</dbReference>
<evidence type="ECO:0000313" key="6">
    <source>
        <dbReference type="Proteomes" id="UP001527202"/>
    </source>
</evidence>
<evidence type="ECO:0000313" key="3">
    <source>
        <dbReference type="EMBL" id="MCY9598912.1"/>
    </source>
</evidence>
<dbReference type="Proteomes" id="UP001527202">
    <property type="component" value="Unassembled WGS sequence"/>
</dbReference>
<dbReference type="EMBL" id="CP026520">
    <property type="protein sequence ID" value="QAV16916.1"/>
    <property type="molecule type" value="Genomic_DNA"/>
</dbReference>
<dbReference type="SUPFAM" id="SSF53300">
    <property type="entry name" value="vWA-like"/>
    <property type="match status" value="1"/>
</dbReference>
<protein>
    <submittedName>
        <fullName evidence="4">VWA domain-containing protein</fullName>
    </submittedName>
</protein>
<dbReference type="InterPro" id="IPR036465">
    <property type="entry name" value="vWFA_dom_sf"/>
</dbReference>
<dbReference type="AlphaFoldDB" id="A0A410WR63"/>
<evidence type="ECO:0000259" key="2">
    <source>
        <dbReference type="PROSITE" id="PS50234"/>
    </source>
</evidence>
<evidence type="ECO:0000256" key="1">
    <source>
        <dbReference type="SAM" id="Phobius"/>
    </source>
</evidence>
<dbReference type="Gene3D" id="3.40.50.410">
    <property type="entry name" value="von Willebrand factor, type A domain"/>
    <property type="match status" value="1"/>
</dbReference>
<dbReference type="Pfam" id="PF00092">
    <property type="entry name" value="VWA"/>
    <property type="match status" value="1"/>
</dbReference>
<dbReference type="GeneID" id="95374003"/>
<evidence type="ECO:0000313" key="4">
    <source>
        <dbReference type="EMBL" id="QAV16916.1"/>
    </source>
</evidence>
<dbReference type="KEGG" id="pchi:PC41400_04125"/>
<keyword evidence="1" id="KW-1133">Transmembrane helix</keyword>
<keyword evidence="6" id="KW-1185">Reference proteome</keyword>
<accession>A0A410WR63</accession>
<proteinExistence type="predicted"/>
<keyword evidence="1" id="KW-0812">Transmembrane</keyword>
<dbReference type="EMBL" id="JAMDMJ010000036">
    <property type="protein sequence ID" value="MCY9598912.1"/>
    <property type="molecule type" value="Genomic_DNA"/>
</dbReference>
<dbReference type="PROSITE" id="PS50234">
    <property type="entry name" value="VWFA"/>
    <property type="match status" value="1"/>
</dbReference>
<dbReference type="OrthoDB" id="1673233at2"/>
<dbReference type="Proteomes" id="UP000288943">
    <property type="component" value="Chromosome"/>
</dbReference>